<dbReference type="PANTHER" id="PTHR11999">
    <property type="entry name" value="GROUP II PYRIDOXAL-5-PHOSPHATE DECARBOXYLASE"/>
    <property type="match status" value="1"/>
</dbReference>
<dbReference type="GO" id="GO:0019752">
    <property type="term" value="P:carboxylic acid metabolic process"/>
    <property type="evidence" value="ECO:0007669"/>
    <property type="project" value="InterPro"/>
</dbReference>
<evidence type="ECO:0000256" key="5">
    <source>
        <dbReference type="ARBA" id="ARBA00023239"/>
    </source>
</evidence>
<dbReference type="Gene3D" id="3.90.1150.170">
    <property type="match status" value="1"/>
</dbReference>
<dbReference type="STRING" id="2070753.A0A3A2ZJP8"/>
<dbReference type="Proteomes" id="UP000266188">
    <property type="component" value="Unassembled WGS sequence"/>
</dbReference>
<evidence type="ECO:0000313" key="8">
    <source>
        <dbReference type="EMBL" id="RJE23408.1"/>
    </source>
</evidence>
<evidence type="ECO:0000256" key="1">
    <source>
        <dbReference type="ARBA" id="ARBA00001933"/>
    </source>
</evidence>
<keyword evidence="9" id="KW-1185">Reference proteome</keyword>
<dbReference type="InterPro" id="IPR015421">
    <property type="entry name" value="PyrdxlP-dep_Trfase_major"/>
</dbReference>
<name>A0A3A2ZJP8_9EURO</name>
<dbReference type="Gene3D" id="3.90.1150.10">
    <property type="entry name" value="Aspartate Aminotransferase, domain 1"/>
    <property type="match status" value="1"/>
</dbReference>
<organism evidence="8 9">
    <name type="scientific">Aspergillus sclerotialis</name>
    <dbReference type="NCBI Taxonomy" id="2070753"/>
    <lineage>
        <taxon>Eukaryota</taxon>
        <taxon>Fungi</taxon>
        <taxon>Dikarya</taxon>
        <taxon>Ascomycota</taxon>
        <taxon>Pezizomycotina</taxon>
        <taxon>Eurotiomycetes</taxon>
        <taxon>Eurotiomycetidae</taxon>
        <taxon>Eurotiales</taxon>
        <taxon>Aspergillaceae</taxon>
        <taxon>Aspergillus</taxon>
        <taxon>Aspergillus subgen. Polypaecilum</taxon>
    </lineage>
</organism>
<dbReference type="GO" id="GO:0030170">
    <property type="term" value="F:pyridoxal phosphate binding"/>
    <property type="evidence" value="ECO:0007669"/>
    <property type="project" value="InterPro"/>
</dbReference>
<dbReference type="InterPro" id="IPR010977">
    <property type="entry name" value="Aromatic_deC"/>
</dbReference>
<evidence type="ECO:0000313" key="9">
    <source>
        <dbReference type="Proteomes" id="UP000266188"/>
    </source>
</evidence>
<dbReference type="EMBL" id="MVGC01000122">
    <property type="protein sequence ID" value="RJE23408.1"/>
    <property type="molecule type" value="Genomic_DNA"/>
</dbReference>
<comment type="similarity">
    <text evidence="2 7">Belongs to the group II decarboxylase family.</text>
</comment>
<dbReference type="GO" id="GO:0016831">
    <property type="term" value="F:carboxy-lyase activity"/>
    <property type="evidence" value="ECO:0007669"/>
    <property type="project" value="UniProtKB-KW"/>
</dbReference>
<dbReference type="PANTHER" id="PTHR11999:SF70">
    <property type="entry name" value="MIP05841P"/>
    <property type="match status" value="1"/>
</dbReference>
<proteinExistence type="inferred from homology"/>
<dbReference type="AlphaFoldDB" id="A0A3A2ZJP8"/>
<sequence length="474" mass="52786">MELNNIIAFLSLFQNSEGKYVPFKRSKEVIRRPTSEDLSRLAEGAKPLSSPRSIREVIDEAQDIFSYGFRVDHTRFFSCIPSPASPISWLGDAMTSAFNAFGGSWEAGTGVCAIENNLIQWIAQEIFGLPSSSGGQFVSGASMANLTALIVARDQILGNDPIQRSMGIAYISDQTHFCVAKALRIVGIPDSNIRVIRSDAQFRMDVFKLELAISEDILNGYKPFVIVATCGTTNTGSIDPLKESADISRTYNVWMHVDAAYGGSVAFSRTHKELVKGLENADSIAWDAHKWLFQTHGCGLVIFRNKAHPLKSFASSASYVADVEDTNKILDPWNYGIELTRPARHMRLWFTLQVLGLDVIDRMISRGFYLAKLMETELRNLEDWEIIAANGMGILNFRFVPKNKSISSSDLDQLNSHISKQLIEMGIAVMFTTRLKGIVTLRMCTINPGTTDDEIRLVVKALDYLAREPCQVQH</sequence>
<keyword evidence="4 6" id="KW-0663">Pyridoxal phosphate</keyword>
<accession>A0A3A2ZJP8</accession>
<dbReference type="OrthoDB" id="2161780at2759"/>
<evidence type="ECO:0000256" key="4">
    <source>
        <dbReference type="ARBA" id="ARBA00022898"/>
    </source>
</evidence>
<gene>
    <name evidence="8" type="ORF">PHISCL_04260</name>
</gene>
<keyword evidence="3" id="KW-0210">Decarboxylase</keyword>
<dbReference type="Gene3D" id="3.40.640.10">
    <property type="entry name" value="Type I PLP-dependent aspartate aminotransferase-like (Major domain)"/>
    <property type="match status" value="1"/>
</dbReference>
<feature type="modified residue" description="N6-(pyridoxal phosphate)lysine" evidence="6">
    <location>
        <position position="290"/>
    </location>
</feature>
<reference evidence="9" key="1">
    <citation type="submission" date="2017-02" db="EMBL/GenBank/DDBJ databases">
        <authorList>
            <person name="Tafer H."/>
            <person name="Lopandic K."/>
        </authorList>
    </citation>
    <scope>NUCLEOTIDE SEQUENCE [LARGE SCALE GENOMIC DNA]</scope>
    <source>
        <strain evidence="9">CBS 366.77</strain>
    </source>
</reference>
<dbReference type="InterPro" id="IPR002129">
    <property type="entry name" value="PyrdxlP-dep_de-COase"/>
</dbReference>
<evidence type="ECO:0000256" key="3">
    <source>
        <dbReference type="ARBA" id="ARBA00022793"/>
    </source>
</evidence>
<dbReference type="SUPFAM" id="SSF53383">
    <property type="entry name" value="PLP-dependent transferases"/>
    <property type="match status" value="1"/>
</dbReference>
<comment type="cofactor">
    <cofactor evidence="1 6 7">
        <name>pyridoxal 5'-phosphate</name>
        <dbReference type="ChEBI" id="CHEBI:597326"/>
    </cofactor>
</comment>
<evidence type="ECO:0000256" key="6">
    <source>
        <dbReference type="PIRSR" id="PIRSR602129-50"/>
    </source>
</evidence>
<evidence type="ECO:0000256" key="2">
    <source>
        <dbReference type="ARBA" id="ARBA00009533"/>
    </source>
</evidence>
<dbReference type="InterPro" id="IPR015424">
    <property type="entry name" value="PyrdxlP-dep_Trfase"/>
</dbReference>
<dbReference type="InterPro" id="IPR015422">
    <property type="entry name" value="PyrdxlP-dep_Trfase_small"/>
</dbReference>
<comment type="caution">
    <text evidence="8">The sequence shown here is derived from an EMBL/GenBank/DDBJ whole genome shotgun (WGS) entry which is preliminary data.</text>
</comment>
<keyword evidence="5 7" id="KW-0456">Lyase</keyword>
<evidence type="ECO:0000256" key="7">
    <source>
        <dbReference type="RuleBase" id="RU000382"/>
    </source>
</evidence>
<dbReference type="Pfam" id="PF00282">
    <property type="entry name" value="Pyridoxal_deC"/>
    <property type="match status" value="1"/>
</dbReference>
<protein>
    <submittedName>
        <fullName evidence="8">Pyridoxal-dependent decarboxylase conserved domain protein</fullName>
    </submittedName>
</protein>